<protein>
    <recommendedName>
        <fullName evidence="8">Thioredoxin domain-containing protein</fullName>
    </recommendedName>
</protein>
<keyword evidence="10" id="KW-1185">Reference proteome</keyword>
<feature type="transmembrane region" description="Helical" evidence="7">
    <location>
        <begin position="478"/>
        <end position="496"/>
    </location>
</feature>
<dbReference type="EMBL" id="NEXX01000004">
    <property type="protein sequence ID" value="OUY06673.1"/>
    <property type="molecule type" value="Genomic_DNA"/>
</dbReference>
<organism evidence="9 10">
    <name type="scientific">Acinetobacter populi</name>
    <dbReference type="NCBI Taxonomy" id="1582270"/>
    <lineage>
        <taxon>Bacteria</taxon>
        <taxon>Pseudomonadati</taxon>
        <taxon>Pseudomonadota</taxon>
        <taxon>Gammaproteobacteria</taxon>
        <taxon>Moraxellales</taxon>
        <taxon>Moraxellaceae</taxon>
        <taxon>Acinetobacter</taxon>
    </lineage>
</organism>
<keyword evidence="6 7" id="KW-0472">Membrane</keyword>
<evidence type="ECO:0000313" key="9">
    <source>
        <dbReference type="EMBL" id="OUY06673.1"/>
    </source>
</evidence>
<dbReference type="GO" id="GO:0005886">
    <property type="term" value="C:plasma membrane"/>
    <property type="evidence" value="ECO:0007669"/>
    <property type="project" value="UniProtKB-SubCell"/>
</dbReference>
<dbReference type="GO" id="GO:0017004">
    <property type="term" value="P:cytochrome complex assembly"/>
    <property type="evidence" value="ECO:0007669"/>
    <property type="project" value="UniProtKB-KW"/>
</dbReference>
<keyword evidence="5 7" id="KW-1133">Transmembrane helix</keyword>
<dbReference type="OrthoDB" id="9811036at2"/>
<dbReference type="SUPFAM" id="SSF74863">
    <property type="entry name" value="Thiol:disulfide interchange protein DsbD, N-terminal domain (DsbD-alpha)"/>
    <property type="match status" value="1"/>
</dbReference>
<dbReference type="GO" id="GO:0045454">
    <property type="term" value="P:cell redox homeostasis"/>
    <property type="evidence" value="ECO:0007669"/>
    <property type="project" value="TreeGrafter"/>
</dbReference>
<evidence type="ECO:0000313" key="10">
    <source>
        <dbReference type="Proteomes" id="UP000196536"/>
    </source>
</evidence>
<dbReference type="Gene3D" id="3.40.30.10">
    <property type="entry name" value="Glutaredoxin"/>
    <property type="match status" value="1"/>
</dbReference>
<dbReference type="PROSITE" id="PS51352">
    <property type="entry name" value="THIOREDOXIN_2"/>
    <property type="match status" value="1"/>
</dbReference>
<dbReference type="InterPro" id="IPR036249">
    <property type="entry name" value="Thioredoxin-like_sf"/>
</dbReference>
<reference evidence="9 10" key="1">
    <citation type="submission" date="2017-05" db="EMBL/GenBank/DDBJ databases">
        <title>Acinetobacter populi ANC 5415 (= PBJ7), whole genome shotgun sequencing project.</title>
        <authorList>
            <person name="Nemec A."/>
            <person name="Radolfova-Krizova L."/>
        </authorList>
    </citation>
    <scope>NUCLEOTIDE SEQUENCE [LARGE SCALE GENOMIC DNA]</scope>
    <source>
        <strain evidence="9 10">PBJ7</strain>
    </source>
</reference>
<feature type="transmembrane region" description="Helical" evidence="7">
    <location>
        <begin position="275"/>
        <end position="298"/>
    </location>
</feature>
<dbReference type="SUPFAM" id="SSF52833">
    <property type="entry name" value="Thioredoxin-like"/>
    <property type="match status" value="1"/>
</dbReference>
<dbReference type="PANTHER" id="PTHR32234">
    <property type="entry name" value="THIOL:DISULFIDE INTERCHANGE PROTEIN DSBD"/>
    <property type="match status" value="1"/>
</dbReference>
<dbReference type="InterPro" id="IPR013766">
    <property type="entry name" value="Thioredoxin_domain"/>
</dbReference>
<dbReference type="Gene3D" id="2.60.40.1250">
    <property type="entry name" value="Thiol:disulfide interchange protein DsbD, N-terminal domain"/>
    <property type="match status" value="1"/>
</dbReference>
<dbReference type="Pfam" id="PF02683">
    <property type="entry name" value="DsbD_TM"/>
    <property type="match status" value="1"/>
</dbReference>
<sequence length="625" mass="69799">MTNVSTFSGCPDSSCISGLKWWSGVQTAIFILLMITGLQITHAEQQFLPSDQAFQFDAQSLSQSQVELKWKIAPEYYLYQHQFAVHQGQQALALELPPAKAKHDAFFGDTQVYYQTVAFNIQVQPNQHYQVTYQGCAEKGLCYPISKADFQTDQDGLVILADSASQQSRQHGLFQSSQPSVFTQTTATDQQGQTPQTAITTETKANIGSNAGTDLQHQAQDEIWSARLHQQSLFWSILLFLGLGCLLAFTPCSLPMLPILSSLLIRKHNGVKAGLISLIFVLSMASVYAILGIMAASAGNNFQRWLQQPAVLIAFSSIFILFALNLFGVFELKLPQSWSNKLDQLQSRQKGGTLVGAALMGMLSALLVGPCMTAPLAGTLLYISQSQNVFAGAVLLFSLGLGMGVPLILLSLIGERAIPKPGIWMIYVRHVFAFIMLGLSLYFVRPLLSIGVFNLCLLLVAIALALYLTYLVLRAHHWIRYLASLCLVILIGLSIWKGTQYWQYQTQQQQIWQVVTTQAEFNHALKQARLEQKPIIIDLYADWCIACQPIERNVWHNPDVQQKLQAMTKIKLDLSRYDQSQQALLNEWQILGPPTVLFLDAQGKEQRHLRLTGEFNTTTLLNRLR</sequence>
<evidence type="ECO:0000256" key="1">
    <source>
        <dbReference type="ARBA" id="ARBA00004651"/>
    </source>
</evidence>
<evidence type="ECO:0000259" key="8">
    <source>
        <dbReference type="PROSITE" id="PS51352"/>
    </source>
</evidence>
<comment type="subcellular location">
    <subcellularLocation>
        <location evidence="1">Cell membrane</location>
        <topology evidence="1">Multi-pass membrane protein</topology>
    </subcellularLocation>
</comment>
<feature type="transmembrane region" description="Helical" evidence="7">
    <location>
        <begin position="389"/>
        <end position="414"/>
    </location>
</feature>
<feature type="transmembrane region" description="Helical" evidence="7">
    <location>
        <begin position="233"/>
        <end position="254"/>
    </location>
</feature>
<dbReference type="PANTHER" id="PTHR32234:SF0">
    <property type="entry name" value="THIOL:DISULFIDE INTERCHANGE PROTEIN DSBD"/>
    <property type="match status" value="1"/>
</dbReference>
<accession>A0A1Z9YWW3</accession>
<evidence type="ECO:0000256" key="6">
    <source>
        <dbReference type="ARBA" id="ARBA00023136"/>
    </source>
</evidence>
<feature type="transmembrane region" description="Helical" evidence="7">
    <location>
        <begin position="450"/>
        <end position="471"/>
    </location>
</feature>
<dbReference type="AlphaFoldDB" id="A0A1Z9YWW3"/>
<evidence type="ECO:0000256" key="3">
    <source>
        <dbReference type="ARBA" id="ARBA00022692"/>
    </source>
</evidence>
<gene>
    <name evidence="9" type="ORF">CAP51_12140</name>
</gene>
<evidence type="ECO:0000256" key="4">
    <source>
        <dbReference type="ARBA" id="ARBA00022748"/>
    </source>
</evidence>
<dbReference type="Pfam" id="PF13899">
    <property type="entry name" value="Thioredoxin_7"/>
    <property type="match status" value="1"/>
</dbReference>
<dbReference type="Proteomes" id="UP000196536">
    <property type="component" value="Unassembled WGS sequence"/>
</dbReference>
<name>A0A1Z9YWW3_9GAMM</name>
<dbReference type="InterPro" id="IPR028250">
    <property type="entry name" value="DsbDN"/>
</dbReference>
<dbReference type="InterPro" id="IPR003834">
    <property type="entry name" value="Cyt_c_assmbl_TM_dom"/>
</dbReference>
<keyword evidence="3 7" id="KW-0812">Transmembrane</keyword>
<dbReference type="NCBIfam" id="NF001419">
    <property type="entry name" value="PRK00293.1"/>
    <property type="match status" value="1"/>
</dbReference>
<proteinExistence type="predicted"/>
<dbReference type="InterPro" id="IPR036929">
    <property type="entry name" value="DsbDN_sf"/>
</dbReference>
<comment type="caution">
    <text evidence="9">The sequence shown here is derived from an EMBL/GenBank/DDBJ whole genome shotgun (WGS) entry which is preliminary data.</text>
</comment>
<dbReference type="Pfam" id="PF11412">
    <property type="entry name" value="DsbD_N"/>
    <property type="match status" value="1"/>
</dbReference>
<feature type="transmembrane region" description="Helical" evidence="7">
    <location>
        <begin position="310"/>
        <end position="332"/>
    </location>
</feature>
<evidence type="ECO:0000256" key="5">
    <source>
        <dbReference type="ARBA" id="ARBA00022989"/>
    </source>
</evidence>
<feature type="domain" description="Thioredoxin" evidence="8">
    <location>
        <begin position="489"/>
        <end position="625"/>
    </location>
</feature>
<feature type="transmembrane region" description="Helical" evidence="7">
    <location>
        <begin position="426"/>
        <end position="444"/>
    </location>
</feature>
<dbReference type="InterPro" id="IPR035671">
    <property type="entry name" value="DsbD_gamma"/>
</dbReference>
<evidence type="ECO:0000256" key="7">
    <source>
        <dbReference type="SAM" id="Phobius"/>
    </source>
</evidence>
<dbReference type="CDD" id="cd02953">
    <property type="entry name" value="DsbDgamma"/>
    <property type="match status" value="1"/>
</dbReference>
<feature type="transmembrane region" description="Helical" evidence="7">
    <location>
        <begin position="353"/>
        <end position="383"/>
    </location>
</feature>
<evidence type="ECO:0000256" key="2">
    <source>
        <dbReference type="ARBA" id="ARBA00022475"/>
    </source>
</evidence>
<keyword evidence="2" id="KW-1003">Cell membrane</keyword>
<dbReference type="GO" id="GO:0015035">
    <property type="term" value="F:protein-disulfide reductase activity"/>
    <property type="evidence" value="ECO:0007669"/>
    <property type="project" value="TreeGrafter"/>
</dbReference>
<keyword evidence="4" id="KW-0201">Cytochrome c-type biogenesis</keyword>